<dbReference type="InterPro" id="IPR001841">
    <property type="entry name" value="Znf_RING"/>
</dbReference>
<organism evidence="9 10">
    <name type="scientific">Tenebrio molitor</name>
    <name type="common">Yellow mealworm beetle</name>
    <dbReference type="NCBI Taxonomy" id="7067"/>
    <lineage>
        <taxon>Eukaryota</taxon>
        <taxon>Metazoa</taxon>
        <taxon>Ecdysozoa</taxon>
        <taxon>Arthropoda</taxon>
        <taxon>Hexapoda</taxon>
        <taxon>Insecta</taxon>
        <taxon>Pterygota</taxon>
        <taxon>Neoptera</taxon>
        <taxon>Endopterygota</taxon>
        <taxon>Coleoptera</taxon>
        <taxon>Polyphaga</taxon>
        <taxon>Cucujiformia</taxon>
        <taxon>Tenebrionidae</taxon>
        <taxon>Tenebrio</taxon>
    </lineage>
</organism>
<keyword evidence="4 6" id="KW-0479">Metal-binding</keyword>
<comment type="caution">
    <text evidence="9">The sequence shown here is derived from an EMBL/GenBank/DDBJ whole genome shotgun (WGS) entry which is preliminary data.</text>
</comment>
<dbReference type="SUPFAM" id="SSF52058">
    <property type="entry name" value="L domain-like"/>
    <property type="match status" value="3"/>
</dbReference>
<dbReference type="Pfam" id="PF13855">
    <property type="entry name" value="LRR_8"/>
    <property type="match status" value="5"/>
</dbReference>
<proteinExistence type="predicted"/>
<dbReference type="SMART" id="SM00365">
    <property type="entry name" value="LRR_SD22"/>
    <property type="match status" value="6"/>
</dbReference>
<evidence type="ECO:0000313" key="9">
    <source>
        <dbReference type="EMBL" id="KAH0811310.1"/>
    </source>
</evidence>
<dbReference type="Proteomes" id="UP000719412">
    <property type="component" value="Unassembled WGS sequence"/>
</dbReference>
<keyword evidence="7" id="KW-1133">Transmembrane helix</keyword>
<evidence type="ECO:0000256" key="3">
    <source>
        <dbReference type="ARBA" id="ARBA00022737"/>
    </source>
</evidence>
<dbReference type="GO" id="GO:0005615">
    <property type="term" value="C:extracellular space"/>
    <property type="evidence" value="ECO:0007669"/>
    <property type="project" value="TreeGrafter"/>
</dbReference>
<evidence type="ECO:0000313" key="10">
    <source>
        <dbReference type="Proteomes" id="UP000719412"/>
    </source>
</evidence>
<keyword evidence="2" id="KW-0732">Signal</keyword>
<dbReference type="InterPro" id="IPR032675">
    <property type="entry name" value="LRR_dom_sf"/>
</dbReference>
<dbReference type="FunFam" id="3.80.10.10:FF:001164">
    <property type="entry name" value="GH01279p"/>
    <property type="match status" value="1"/>
</dbReference>
<keyword evidence="5" id="KW-0862">Zinc</keyword>
<evidence type="ECO:0000259" key="8">
    <source>
        <dbReference type="PROSITE" id="PS50089"/>
    </source>
</evidence>
<evidence type="ECO:0000256" key="1">
    <source>
        <dbReference type="ARBA" id="ARBA00022614"/>
    </source>
</evidence>
<dbReference type="Pfam" id="PF13516">
    <property type="entry name" value="LRR_6"/>
    <property type="match status" value="1"/>
</dbReference>
<reference evidence="9" key="1">
    <citation type="journal article" date="2020" name="J Insects Food Feed">
        <title>The yellow mealworm (Tenebrio molitor) genome: a resource for the emerging insects as food and feed industry.</title>
        <authorList>
            <person name="Eriksson T."/>
            <person name="Andere A."/>
            <person name="Kelstrup H."/>
            <person name="Emery V."/>
            <person name="Picard C."/>
        </authorList>
    </citation>
    <scope>NUCLEOTIDE SEQUENCE</scope>
    <source>
        <strain evidence="9">Stoneville</strain>
        <tissue evidence="9">Whole head</tissue>
    </source>
</reference>
<keyword evidence="3" id="KW-0677">Repeat</keyword>
<dbReference type="GO" id="GO:0008270">
    <property type="term" value="F:zinc ion binding"/>
    <property type="evidence" value="ECO:0007669"/>
    <property type="project" value="UniProtKB-KW"/>
</dbReference>
<dbReference type="PROSITE" id="PS51450">
    <property type="entry name" value="LRR"/>
    <property type="match status" value="8"/>
</dbReference>
<dbReference type="PANTHER" id="PTHR24373">
    <property type="entry name" value="SLIT RELATED LEUCINE-RICH REPEAT NEURONAL PROTEIN"/>
    <property type="match status" value="1"/>
</dbReference>
<dbReference type="PANTHER" id="PTHR24373:SF275">
    <property type="entry name" value="TIR DOMAIN-CONTAINING PROTEIN"/>
    <property type="match status" value="1"/>
</dbReference>
<gene>
    <name evidence="9" type="ORF">GEV33_011481</name>
</gene>
<keyword evidence="7" id="KW-0812">Transmembrane</keyword>
<dbReference type="InterPro" id="IPR050328">
    <property type="entry name" value="Dev_Immune_Receptor"/>
</dbReference>
<keyword evidence="10" id="KW-1185">Reference proteome</keyword>
<evidence type="ECO:0000256" key="5">
    <source>
        <dbReference type="ARBA" id="ARBA00022833"/>
    </source>
</evidence>
<evidence type="ECO:0000256" key="4">
    <source>
        <dbReference type="ARBA" id="ARBA00022771"/>
    </source>
</evidence>
<keyword evidence="4 6" id="KW-0863">Zinc-finger</keyword>
<dbReference type="InterPro" id="IPR001611">
    <property type="entry name" value="Leu-rich_rpt"/>
</dbReference>
<accession>A0A8J6L822</accession>
<name>A0A8J6L822_TENMO</name>
<protein>
    <recommendedName>
        <fullName evidence="8">RING-type domain-containing protein</fullName>
    </recommendedName>
</protein>
<dbReference type="Pfam" id="PF13306">
    <property type="entry name" value="LRR_5"/>
    <property type="match status" value="1"/>
</dbReference>
<dbReference type="Gene3D" id="3.80.10.10">
    <property type="entry name" value="Ribonuclease Inhibitor"/>
    <property type="match status" value="5"/>
</dbReference>
<feature type="transmembrane region" description="Helical" evidence="7">
    <location>
        <begin position="1410"/>
        <end position="1429"/>
    </location>
</feature>
<reference evidence="9" key="2">
    <citation type="submission" date="2021-08" db="EMBL/GenBank/DDBJ databases">
        <authorList>
            <person name="Eriksson T."/>
        </authorList>
    </citation>
    <scope>NUCLEOTIDE SEQUENCE</scope>
    <source>
        <strain evidence="9">Stoneville</strain>
        <tissue evidence="9">Whole head</tissue>
    </source>
</reference>
<dbReference type="EMBL" id="JABDTM020026896">
    <property type="protein sequence ID" value="KAH0811310.1"/>
    <property type="molecule type" value="Genomic_DNA"/>
</dbReference>
<dbReference type="InterPro" id="IPR026906">
    <property type="entry name" value="LRR_5"/>
</dbReference>
<feature type="domain" description="RING-type" evidence="8">
    <location>
        <begin position="163"/>
        <end position="198"/>
    </location>
</feature>
<dbReference type="GO" id="GO:0031012">
    <property type="term" value="C:extracellular matrix"/>
    <property type="evidence" value="ECO:0007669"/>
    <property type="project" value="TreeGrafter"/>
</dbReference>
<keyword evidence="7" id="KW-0472">Membrane</keyword>
<dbReference type="CDD" id="cd16571">
    <property type="entry name" value="RING-HC_SIAHs"/>
    <property type="match status" value="1"/>
</dbReference>
<evidence type="ECO:0000256" key="2">
    <source>
        <dbReference type="ARBA" id="ARBA00022729"/>
    </source>
</evidence>
<keyword evidence="1" id="KW-0433">Leucine-rich repeat</keyword>
<evidence type="ECO:0000256" key="6">
    <source>
        <dbReference type="PROSITE-ProRule" id="PRU00175"/>
    </source>
</evidence>
<dbReference type="PRINTS" id="PR00019">
    <property type="entry name" value="LEURICHRPT"/>
</dbReference>
<dbReference type="PROSITE" id="PS50089">
    <property type="entry name" value="ZF_RING_2"/>
    <property type="match status" value="1"/>
</dbReference>
<evidence type="ECO:0000256" key="7">
    <source>
        <dbReference type="SAM" id="Phobius"/>
    </source>
</evidence>
<dbReference type="SMART" id="SM00369">
    <property type="entry name" value="LRR_TYP"/>
    <property type="match status" value="24"/>
</dbReference>
<dbReference type="SMART" id="SM00082">
    <property type="entry name" value="LRRCT"/>
    <property type="match status" value="1"/>
</dbReference>
<dbReference type="InterPro" id="IPR000483">
    <property type="entry name" value="Cys-rich_flank_reg_C"/>
</dbReference>
<dbReference type="InterPro" id="IPR003591">
    <property type="entry name" value="Leu-rich_rpt_typical-subtyp"/>
</dbReference>
<sequence>MIFHLNECIAQNATGPATIPKKLMMARVAEEINAPLFNILQGRLPFDYRSDSRVYLPRSTCRFDSLKRWHLFKEASDTFPNPILKYGNERASDYASLGANIRHESTKDCHCTSVKSTLRSCSTTEASRVDRCQFANVTNNNWNESKMSREQVSDQELLSTLLCPICPSYLCPPIQVCTNGHSLCPSCFERAKPQCPKCPGRFINRRCFILERIHAKLFIPCKNQKYGCTFASKGLRIKRHEKKCLWKFLGRELRDRHLGSAAADAEGEVGRRQRRLAWENGAEMYLSNAETEKLHCLRSENKKIPRIILSLLASVALWDLASGGYIPPGPLYRCPKESLLLHPCTCDIESDQGIYVSCNNTNLASMSVALNNLATFRIPIERLTIYRGNIARLFGSLLYKLQVRILLVEDTPIETIDEHTFLGVNHTLNELHLLNSSLKEFPAAAFKVRLTDSWRSLITQLQILGNLTVLRIDGHAVSELPKDAFFGSEMSGRLLRLFLPNGRLTAPPIESFQPLRKLKTLDLHGNRITELKRNQFKGLRDVEIVDLSHNGIRKVDSSHLADLTKLSFFNVSHNNITELTRGAFARNTILKVLNMSFNKIKRLDTNTFRGMRFLRRLYLSDNAIADVSRGTFGSLTQVGTIDLARNFLKKIDYQMFFQLKFIDTIDVSENNLTEVQKLAFKDIYLTHINLSKNNISKIESGAFQNCANITKLDLSQNRIESIPRKAFDETTYATELDLSHNLLSVLNQVPLHNMSGLKILNVSYNRIEKIPKATFPKLYELHTIDLSHNNLTDIYNSVFQSLFSLRMLDLSHNSLETIKPSTFGALPTLLELDLSHNHLRDVARSGLTRLASTRRLHLRHNKLKKLFLLPISVSHLDLSHNEFEEIPPKLWPSMNSLLSLDLSYNNLGDRLVQGSFTNLLTLQRLNLNYNAISNPPWVAINELTSLQYLYLEGNNLTKLNRAAFGKLPVVFELNLANNNIRNVSARAFDGLLQLIVLNMTNNNISRIPNGGLHVCAALVRITLRWERWGCPNSKYHALVRKRLVALQSLDLSHNKIEKLDNKTHGLFDDCLSLERELFFKLNLSHNRISFITRKTFPSSPYVPYKLSDIDLSYNSMPVVTFDLVFGTSKVQKLNLAHNSISDIRKGVIGNLTSLVSLDLSHNRIEDLTSDKEFFRLPKGVTEVRLGNNALHELPWEHVKNVTRLEVLDIRNNLFDGFGPELTELVVKGTNVYFEGNPLNCDCFVRPLKRYLDGELFVGALYKSIKCAGPPYLSGQTLFELPDDRLNCPTNVNTSRIMETQPGEYDITPDLRFRELSLKKNKLKVKWRVVRNDDIADPYVVVRNIKDPRSVVYEVTLPYFKRSLEIDIAANLTRQKGNDTEYQICLLARDSKTFIRGFHKEQCRKLPTGAGAAPTSTVVLLAMLLLFTALF</sequence>